<feature type="signal peptide" evidence="1">
    <location>
        <begin position="1"/>
        <end position="18"/>
    </location>
</feature>
<gene>
    <name evidence="2" type="ORF">CONCODRAFT_79742</name>
</gene>
<reference evidence="2 3" key="1">
    <citation type="journal article" date="2015" name="Genome Biol. Evol.">
        <title>Phylogenomic analyses indicate that early fungi evolved digesting cell walls of algal ancestors of land plants.</title>
        <authorList>
            <person name="Chang Y."/>
            <person name="Wang S."/>
            <person name="Sekimoto S."/>
            <person name="Aerts A.L."/>
            <person name="Choi C."/>
            <person name="Clum A."/>
            <person name="LaButti K.M."/>
            <person name="Lindquist E.A."/>
            <person name="Yee Ngan C."/>
            <person name="Ohm R.A."/>
            <person name="Salamov A.A."/>
            <person name="Grigoriev I.V."/>
            <person name="Spatafora J.W."/>
            <person name="Berbee M.L."/>
        </authorList>
    </citation>
    <scope>NUCLEOTIDE SEQUENCE [LARGE SCALE GENOMIC DNA]</scope>
    <source>
        <strain evidence="2 3">NRRL 28638</strain>
    </source>
</reference>
<evidence type="ECO:0000256" key="1">
    <source>
        <dbReference type="SAM" id="SignalP"/>
    </source>
</evidence>
<accession>A0A137P0D4</accession>
<name>A0A137P0D4_CONC2</name>
<keyword evidence="3" id="KW-1185">Reference proteome</keyword>
<evidence type="ECO:0000313" key="3">
    <source>
        <dbReference type="Proteomes" id="UP000070444"/>
    </source>
</evidence>
<evidence type="ECO:0000313" key="2">
    <source>
        <dbReference type="EMBL" id="KXN68442.1"/>
    </source>
</evidence>
<sequence length="152" mass="17198">MKFISITTLALSTSAIVATPSSESSSLSSLSGLSGFNIKQYINSEQIYDSVQKLATIPKDDFIRELNSQVDQIQPYIEYVNNFVEHVQKLTPEQEEKIKELWAEVGPKYTSKPLPDNLEELKKLVTPDVLKLYGIVCNSYSTYLLSYFSNLF</sequence>
<dbReference type="EMBL" id="KQ964575">
    <property type="protein sequence ID" value="KXN68442.1"/>
    <property type="molecule type" value="Genomic_DNA"/>
</dbReference>
<dbReference type="AlphaFoldDB" id="A0A137P0D4"/>
<proteinExistence type="predicted"/>
<organism evidence="2 3">
    <name type="scientific">Conidiobolus coronatus (strain ATCC 28846 / CBS 209.66 / NRRL 28638)</name>
    <name type="common">Delacroixia coronata</name>
    <dbReference type="NCBI Taxonomy" id="796925"/>
    <lineage>
        <taxon>Eukaryota</taxon>
        <taxon>Fungi</taxon>
        <taxon>Fungi incertae sedis</taxon>
        <taxon>Zoopagomycota</taxon>
        <taxon>Entomophthoromycotina</taxon>
        <taxon>Entomophthoromycetes</taxon>
        <taxon>Entomophthorales</taxon>
        <taxon>Ancylistaceae</taxon>
        <taxon>Conidiobolus</taxon>
    </lineage>
</organism>
<keyword evidence="1" id="KW-0732">Signal</keyword>
<protein>
    <submittedName>
        <fullName evidence="2">Uncharacterized protein</fullName>
    </submittedName>
</protein>
<feature type="chain" id="PRO_5007294338" evidence="1">
    <location>
        <begin position="19"/>
        <end position="152"/>
    </location>
</feature>
<dbReference type="Proteomes" id="UP000070444">
    <property type="component" value="Unassembled WGS sequence"/>
</dbReference>